<keyword evidence="8" id="KW-0675">Receptor</keyword>
<dbReference type="RefSeq" id="WP_137091771.1">
    <property type="nucleotide sequence ID" value="NZ_CP028923.1"/>
</dbReference>
<keyword evidence="9" id="KW-0998">Cell outer membrane</keyword>
<dbReference type="InterPro" id="IPR039426">
    <property type="entry name" value="TonB-dep_rcpt-like"/>
</dbReference>
<feature type="domain" description="TonB-dependent receptor-like beta-barrel" evidence="10">
    <location>
        <begin position="29"/>
        <end position="202"/>
    </location>
</feature>
<gene>
    <name evidence="11" type="ORF">DCC35_16210</name>
</gene>
<evidence type="ECO:0000256" key="1">
    <source>
        <dbReference type="ARBA" id="ARBA00004571"/>
    </source>
</evidence>
<organism evidence="11 12">
    <name type="scientific">Mangrovivirga cuniculi</name>
    <dbReference type="NCBI Taxonomy" id="2715131"/>
    <lineage>
        <taxon>Bacteria</taxon>
        <taxon>Pseudomonadati</taxon>
        <taxon>Bacteroidota</taxon>
        <taxon>Cytophagia</taxon>
        <taxon>Cytophagales</taxon>
        <taxon>Mangrovivirgaceae</taxon>
        <taxon>Mangrovivirga</taxon>
    </lineage>
</organism>
<dbReference type="PANTHER" id="PTHR30069">
    <property type="entry name" value="TONB-DEPENDENT OUTER MEMBRANE RECEPTOR"/>
    <property type="match status" value="1"/>
</dbReference>
<keyword evidence="6" id="KW-0798">TonB box</keyword>
<keyword evidence="2" id="KW-0813">Transport</keyword>
<evidence type="ECO:0000256" key="4">
    <source>
        <dbReference type="ARBA" id="ARBA00022692"/>
    </source>
</evidence>
<dbReference type="Pfam" id="PF00593">
    <property type="entry name" value="TonB_dep_Rec_b-barrel"/>
    <property type="match status" value="1"/>
</dbReference>
<evidence type="ECO:0000256" key="7">
    <source>
        <dbReference type="ARBA" id="ARBA00023136"/>
    </source>
</evidence>
<sequence length="257" mass="29954">MAYKTSENSQVSMAIGQFHQTAENQWVKFNPNLSVEKASHYLINYQWQNEGRILRGEIYYKDYTDLVKLVPNQSIQRESLTNQGNGYAKGFDLFWRDNKTFEQVDYWISYSYLDTKRDYLNFPHEATPTFASKHNFSIVYKHFIDKIKTQVGMTYNFASGRPYNDPNNTGFNSRKTRAYHDLSMNFSYLLRSNVIIHGSVTNVLGTKNVFGYEYSSKPDESGLYKRRAITPIAPRFIFLGIFITLSKNKSLNELPNL</sequence>
<accession>A0A4D7JVH2</accession>
<dbReference type="KEGG" id="fpf:DCC35_16210"/>
<evidence type="ECO:0000259" key="10">
    <source>
        <dbReference type="Pfam" id="PF00593"/>
    </source>
</evidence>
<keyword evidence="3" id="KW-1134">Transmembrane beta strand</keyword>
<dbReference type="SUPFAM" id="SSF56935">
    <property type="entry name" value="Porins"/>
    <property type="match status" value="1"/>
</dbReference>
<evidence type="ECO:0000256" key="9">
    <source>
        <dbReference type="ARBA" id="ARBA00023237"/>
    </source>
</evidence>
<evidence type="ECO:0000256" key="2">
    <source>
        <dbReference type="ARBA" id="ARBA00022448"/>
    </source>
</evidence>
<dbReference type="EMBL" id="CP028923">
    <property type="protein sequence ID" value="QCK16176.1"/>
    <property type="molecule type" value="Genomic_DNA"/>
</dbReference>
<dbReference type="OrthoDB" id="1075473at2"/>
<comment type="subcellular location">
    <subcellularLocation>
        <location evidence="1">Cell outer membrane</location>
        <topology evidence="1">Multi-pass membrane protein</topology>
    </subcellularLocation>
</comment>
<protein>
    <recommendedName>
        <fullName evidence="10">TonB-dependent receptor-like beta-barrel domain-containing protein</fullName>
    </recommendedName>
</protein>
<dbReference type="GO" id="GO:0015344">
    <property type="term" value="F:siderophore uptake transmembrane transporter activity"/>
    <property type="evidence" value="ECO:0007669"/>
    <property type="project" value="TreeGrafter"/>
</dbReference>
<dbReference type="Gene3D" id="2.40.170.20">
    <property type="entry name" value="TonB-dependent receptor, beta-barrel domain"/>
    <property type="match status" value="1"/>
</dbReference>
<dbReference type="InterPro" id="IPR036942">
    <property type="entry name" value="Beta-barrel_TonB_sf"/>
</dbReference>
<evidence type="ECO:0000313" key="11">
    <source>
        <dbReference type="EMBL" id="QCK16176.1"/>
    </source>
</evidence>
<dbReference type="AlphaFoldDB" id="A0A4D7JVH2"/>
<keyword evidence="7" id="KW-0472">Membrane</keyword>
<evidence type="ECO:0000256" key="8">
    <source>
        <dbReference type="ARBA" id="ARBA00023170"/>
    </source>
</evidence>
<evidence type="ECO:0000313" key="12">
    <source>
        <dbReference type="Proteomes" id="UP000298616"/>
    </source>
</evidence>
<dbReference type="GO" id="GO:0044718">
    <property type="term" value="P:siderophore transmembrane transport"/>
    <property type="evidence" value="ECO:0007669"/>
    <property type="project" value="TreeGrafter"/>
</dbReference>
<keyword evidence="12" id="KW-1185">Reference proteome</keyword>
<evidence type="ECO:0000256" key="3">
    <source>
        <dbReference type="ARBA" id="ARBA00022452"/>
    </source>
</evidence>
<proteinExistence type="predicted"/>
<evidence type="ECO:0000256" key="5">
    <source>
        <dbReference type="ARBA" id="ARBA00022729"/>
    </source>
</evidence>
<name>A0A4D7JVH2_9BACT</name>
<dbReference type="PANTHER" id="PTHR30069:SF29">
    <property type="entry name" value="HEMOGLOBIN AND HEMOGLOBIN-HAPTOGLOBIN-BINDING PROTEIN 1-RELATED"/>
    <property type="match status" value="1"/>
</dbReference>
<dbReference type="Proteomes" id="UP000298616">
    <property type="component" value="Chromosome"/>
</dbReference>
<dbReference type="GO" id="GO:0009279">
    <property type="term" value="C:cell outer membrane"/>
    <property type="evidence" value="ECO:0007669"/>
    <property type="project" value="UniProtKB-SubCell"/>
</dbReference>
<keyword evidence="5" id="KW-0732">Signal</keyword>
<dbReference type="InterPro" id="IPR000531">
    <property type="entry name" value="Beta-barrel_TonB"/>
</dbReference>
<evidence type="ECO:0000256" key="6">
    <source>
        <dbReference type="ARBA" id="ARBA00023077"/>
    </source>
</evidence>
<reference evidence="11 12" key="1">
    <citation type="submission" date="2018-04" db="EMBL/GenBank/DDBJ databases">
        <title>Complete genome uncultured novel isolate.</title>
        <authorList>
            <person name="Merlino G."/>
        </authorList>
    </citation>
    <scope>NUCLEOTIDE SEQUENCE [LARGE SCALE GENOMIC DNA]</scope>
    <source>
        <strain evidence="12">R1DC9</strain>
    </source>
</reference>
<keyword evidence="4" id="KW-0812">Transmembrane</keyword>